<keyword evidence="6" id="KW-1185">Reference proteome</keyword>
<name>A0A5Q2N2F0_9FIRM</name>
<dbReference type="KEGG" id="hcv:FTV88_1295"/>
<evidence type="ECO:0000313" key="5">
    <source>
        <dbReference type="EMBL" id="QGG47442.1"/>
    </source>
</evidence>
<dbReference type="Proteomes" id="UP000366051">
    <property type="component" value="Chromosome"/>
</dbReference>
<dbReference type="GO" id="GO:0016829">
    <property type="term" value="F:lyase activity"/>
    <property type="evidence" value="ECO:0007669"/>
    <property type="project" value="UniProtKB-KW"/>
</dbReference>
<sequence>MRKETKTVLYQQENAVALLTINRPTVLNALNRQVFHDLESLFDQIAVDESVGAVVITGAGEKSFVAGADIAEMAQYTPLEARAFAQQGQRVFSKMEKIPQPVIAAIQGYALGGGCELALACDIRYGSPKAKLGQPEVNLGVLPGFGGSQRLPRLIGKGRASELLLTGDIIDSTKPFALACLTKSSP</sequence>
<dbReference type="CDD" id="cd06558">
    <property type="entry name" value="crotonase-like"/>
    <property type="match status" value="1"/>
</dbReference>
<dbReference type="Gene3D" id="3.90.226.10">
    <property type="entry name" value="2-enoyl-CoA Hydratase, Chain A, domain 1"/>
    <property type="match status" value="1"/>
</dbReference>
<dbReference type="GO" id="GO:0006635">
    <property type="term" value="P:fatty acid beta-oxidation"/>
    <property type="evidence" value="ECO:0007669"/>
    <property type="project" value="TreeGrafter"/>
</dbReference>
<dbReference type="Pfam" id="PF00378">
    <property type="entry name" value="ECH_1"/>
    <property type="match status" value="1"/>
</dbReference>
<dbReference type="PROSITE" id="PS00166">
    <property type="entry name" value="ENOYL_COA_HYDRATASE"/>
    <property type="match status" value="1"/>
</dbReference>
<dbReference type="AlphaFoldDB" id="A0A5Q2N2F0"/>
<dbReference type="EMBL" id="CP045875">
    <property type="protein sequence ID" value="QGG47442.1"/>
    <property type="molecule type" value="Genomic_DNA"/>
</dbReference>
<comment type="similarity">
    <text evidence="2 4">Belongs to the enoyl-CoA hydratase/isomerase family.</text>
</comment>
<dbReference type="SUPFAM" id="SSF52096">
    <property type="entry name" value="ClpP/crotonase"/>
    <property type="match status" value="1"/>
</dbReference>
<dbReference type="PANTHER" id="PTHR11941">
    <property type="entry name" value="ENOYL-COA HYDRATASE-RELATED"/>
    <property type="match status" value="1"/>
</dbReference>
<comment type="pathway">
    <text evidence="1">Lipid metabolism.</text>
</comment>
<protein>
    <submittedName>
        <fullName evidence="5">Short-chain-enoyl-CoA hydratase</fullName>
        <ecNumber evidence="5">4.2.1.-</ecNumber>
    </submittedName>
</protein>
<evidence type="ECO:0000256" key="3">
    <source>
        <dbReference type="ARBA" id="ARBA00023239"/>
    </source>
</evidence>
<gene>
    <name evidence="5" type="ORF">FTV88_1295</name>
</gene>
<accession>A0A5Q2N2F0</accession>
<dbReference type="EC" id="4.2.1.-" evidence="5"/>
<evidence type="ECO:0000256" key="4">
    <source>
        <dbReference type="RuleBase" id="RU003707"/>
    </source>
</evidence>
<keyword evidence="3 5" id="KW-0456">Lyase</keyword>
<evidence type="ECO:0000256" key="1">
    <source>
        <dbReference type="ARBA" id="ARBA00005189"/>
    </source>
</evidence>
<dbReference type="PANTHER" id="PTHR11941:SF54">
    <property type="entry name" value="ENOYL-COA HYDRATASE, MITOCHONDRIAL"/>
    <property type="match status" value="1"/>
</dbReference>
<proteinExistence type="inferred from homology"/>
<dbReference type="InterPro" id="IPR018376">
    <property type="entry name" value="Enoyl-CoA_hyd/isom_CS"/>
</dbReference>
<reference evidence="6" key="1">
    <citation type="submission" date="2019-11" db="EMBL/GenBank/DDBJ databases">
        <title>Genome sequence of Heliorestis convoluta strain HH, an alkaliphilic and minimalistic phototrophic bacterium from a soda lake in Egypt.</title>
        <authorList>
            <person name="Dewey E.D."/>
            <person name="Stokes L.M."/>
            <person name="Burchell B.M."/>
            <person name="Shaffer K.N."/>
            <person name="Huntington A.M."/>
            <person name="Baker J.M."/>
            <person name="Nadendla S."/>
            <person name="Giglio M.G."/>
            <person name="Touchman J.W."/>
            <person name="Blankenship R.E."/>
            <person name="Madigan M.T."/>
            <person name="Sattley W.M."/>
        </authorList>
    </citation>
    <scope>NUCLEOTIDE SEQUENCE [LARGE SCALE GENOMIC DNA]</scope>
    <source>
        <strain evidence="6">HH</strain>
    </source>
</reference>
<dbReference type="FunFam" id="3.90.226.10:FF:000009">
    <property type="entry name" value="Carnitinyl-CoA dehydratase"/>
    <property type="match status" value="1"/>
</dbReference>
<dbReference type="InterPro" id="IPR001753">
    <property type="entry name" value="Enoyl-CoA_hydra/iso"/>
</dbReference>
<evidence type="ECO:0000313" key="6">
    <source>
        <dbReference type="Proteomes" id="UP000366051"/>
    </source>
</evidence>
<organism evidence="5 6">
    <name type="scientific">Heliorestis convoluta</name>
    <dbReference type="NCBI Taxonomy" id="356322"/>
    <lineage>
        <taxon>Bacteria</taxon>
        <taxon>Bacillati</taxon>
        <taxon>Bacillota</taxon>
        <taxon>Clostridia</taxon>
        <taxon>Eubacteriales</taxon>
        <taxon>Heliobacteriaceae</taxon>
        <taxon>Heliorestis</taxon>
    </lineage>
</organism>
<dbReference type="InterPro" id="IPR029045">
    <property type="entry name" value="ClpP/crotonase-like_dom_sf"/>
</dbReference>
<evidence type="ECO:0000256" key="2">
    <source>
        <dbReference type="ARBA" id="ARBA00005254"/>
    </source>
</evidence>